<sequence>MEDNTINQNTNPATEQGAGEKTFTQEDVNRIVGERLAKEKAKNSGEADFAKREQELARRELHMTAKELLSEKGLPVQIVDALNCADEETMKKSIETFEKVFADYKANATQAKFKGCRPGASQAPSSELAGDMELRKAMGLRT</sequence>
<accession>A0A8S5P2L8</accession>
<reference evidence="2" key="1">
    <citation type="journal article" date="2021" name="Proc. Natl. Acad. Sci. U.S.A.">
        <title>A Catalog of Tens of Thousands of Viruses from Human Metagenomes Reveals Hidden Associations with Chronic Diseases.</title>
        <authorList>
            <person name="Tisza M.J."/>
            <person name="Buck C.B."/>
        </authorList>
    </citation>
    <scope>NUCLEOTIDE SEQUENCE</scope>
    <source>
        <strain evidence="2">CtoIO8</strain>
    </source>
</reference>
<dbReference type="InterPro" id="IPR025580">
    <property type="entry name" value="Gp46"/>
</dbReference>
<evidence type="ECO:0000313" key="2">
    <source>
        <dbReference type="EMBL" id="DAE00885.1"/>
    </source>
</evidence>
<name>A0A8S5P2L8_9CAUD</name>
<protein>
    <submittedName>
        <fullName evidence="2">Major head protein</fullName>
    </submittedName>
</protein>
<feature type="region of interest" description="Disordered" evidence="1">
    <location>
        <begin position="115"/>
        <end position="142"/>
    </location>
</feature>
<dbReference type="EMBL" id="BK015314">
    <property type="protein sequence ID" value="DAE00885.1"/>
    <property type="molecule type" value="Genomic_DNA"/>
</dbReference>
<organism evidence="2">
    <name type="scientific">Myoviridae sp. ctoIO8</name>
    <dbReference type="NCBI Taxonomy" id="2825173"/>
    <lineage>
        <taxon>Viruses</taxon>
        <taxon>Duplodnaviria</taxon>
        <taxon>Heunggongvirae</taxon>
        <taxon>Uroviricota</taxon>
        <taxon>Caudoviricetes</taxon>
    </lineage>
</organism>
<feature type="region of interest" description="Disordered" evidence="1">
    <location>
        <begin position="1"/>
        <end position="26"/>
    </location>
</feature>
<feature type="compositionally biased region" description="Polar residues" evidence="1">
    <location>
        <begin position="1"/>
        <end position="14"/>
    </location>
</feature>
<dbReference type="Pfam" id="PF14265">
    <property type="entry name" value="DUF4355"/>
    <property type="match status" value="1"/>
</dbReference>
<proteinExistence type="predicted"/>
<evidence type="ECO:0000256" key="1">
    <source>
        <dbReference type="SAM" id="MobiDB-lite"/>
    </source>
</evidence>